<comment type="caution">
    <text evidence="4">The sequence shown here is derived from an EMBL/GenBank/DDBJ whole genome shotgun (WGS) entry which is preliminary data.</text>
</comment>
<feature type="signal peptide" evidence="3">
    <location>
        <begin position="1"/>
        <end position="20"/>
    </location>
</feature>
<evidence type="ECO:0000256" key="3">
    <source>
        <dbReference type="SAM" id="SignalP"/>
    </source>
</evidence>
<feature type="coiled-coil region" evidence="1">
    <location>
        <begin position="162"/>
        <end position="189"/>
    </location>
</feature>
<gene>
    <name evidence="4" type="ORF">K737_300150</name>
</gene>
<keyword evidence="3" id="KW-0732">Signal</keyword>
<feature type="compositionally biased region" description="Basic residues" evidence="2">
    <location>
        <begin position="352"/>
        <end position="362"/>
    </location>
</feature>
<keyword evidence="5" id="KW-1185">Reference proteome</keyword>
<accession>A0A061JID8</accession>
<feature type="chain" id="PRO_5001606146" description="Secreted protein" evidence="3">
    <location>
        <begin position="21"/>
        <end position="362"/>
    </location>
</feature>
<evidence type="ECO:0000256" key="1">
    <source>
        <dbReference type="SAM" id="Coils"/>
    </source>
</evidence>
<reference evidence="4 5" key="1">
    <citation type="journal article" date="2013" name="Genome Announc.">
        <title>Draft Genome Sequence of Holospora undulata Strain HU1, a Micronucleus-Specific Symbiont of the Ciliate Paramecium caudatum.</title>
        <authorList>
            <person name="Dohra H."/>
            <person name="Suzuki H."/>
            <person name="Suzuki T."/>
            <person name="Tanaka K."/>
            <person name="Fujishima M."/>
        </authorList>
    </citation>
    <scope>NUCLEOTIDE SEQUENCE [LARGE SCALE GENOMIC DNA]</scope>
    <source>
        <strain evidence="4 5">HU1</strain>
    </source>
</reference>
<dbReference type="Proteomes" id="UP000026922">
    <property type="component" value="Unassembled WGS sequence"/>
</dbReference>
<feature type="region of interest" description="Disordered" evidence="2">
    <location>
        <begin position="299"/>
        <end position="362"/>
    </location>
</feature>
<organism evidence="4 5">
    <name type="scientific">Holospora undulata HU1</name>
    <dbReference type="NCBI Taxonomy" id="1321371"/>
    <lineage>
        <taxon>Bacteria</taxon>
        <taxon>Pseudomonadati</taxon>
        <taxon>Pseudomonadota</taxon>
        <taxon>Alphaproteobacteria</taxon>
        <taxon>Holosporales</taxon>
        <taxon>Holosporaceae</taxon>
        <taxon>Holospora</taxon>
    </lineage>
</organism>
<evidence type="ECO:0000313" key="5">
    <source>
        <dbReference type="Proteomes" id="UP000026922"/>
    </source>
</evidence>
<feature type="compositionally biased region" description="Low complexity" evidence="2">
    <location>
        <begin position="299"/>
        <end position="327"/>
    </location>
</feature>
<evidence type="ECO:0000313" key="4">
    <source>
        <dbReference type="EMBL" id="ETZ05412.1"/>
    </source>
</evidence>
<evidence type="ECO:0000256" key="2">
    <source>
        <dbReference type="SAM" id="MobiDB-lite"/>
    </source>
</evidence>
<sequence length="362" mass="42146" precursor="true">MLRKFIVIFFVLSMNTAVLAISDQVSENNLSSIVDQYQYLKNLYKKENKNFPIKSLFPPYPKDPSITLITYKEKEAFYKIIFEYFKNYLKETKKELIEKIFESDKLKSESDKLKLNEKVKKLLMGGVSIFFKHMRIAKAYEINMIKSIIKSKVLKTKDLKRKDLERKDLEKFDKQIENLDNTVNTILSNEEEKPWNKEEKDMLLLIENGKIPAVKAIIRGFEGYAECLPAITWRISPKTLDDGLLEKKITSIQNEEIEEIEEKELNEYVNTLIQENESTSPTQQVSKIQETQKIQHASQQQILQTQSQNQKASIIEKTQQSTSSQNSKKNKPEENIKSSKSSLSAQTPKINPKNKQKSRSFL</sequence>
<keyword evidence="1" id="KW-0175">Coiled coil</keyword>
<dbReference type="AlphaFoldDB" id="A0A061JID8"/>
<feature type="compositionally biased region" description="Polar residues" evidence="2">
    <location>
        <begin position="338"/>
        <end position="349"/>
    </location>
</feature>
<proteinExistence type="predicted"/>
<name>A0A061JID8_9PROT</name>
<protein>
    <recommendedName>
        <fullName evidence="6">Secreted protein</fullName>
    </recommendedName>
</protein>
<dbReference type="EMBL" id="ARPM03000057">
    <property type="protein sequence ID" value="ETZ05412.1"/>
    <property type="molecule type" value="Genomic_DNA"/>
</dbReference>
<evidence type="ECO:0008006" key="6">
    <source>
        <dbReference type="Google" id="ProtNLM"/>
    </source>
</evidence>